<dbReference type="PATRIC" id="fig|1197325.3.peg.274"/>
<evidence type="ECO:0000256" key="1">
    <source>
        <dbReference type="ARBA" id="ARBA00007228"/>
    </source>
</evidence>
<evidence type="ECO:0000256" key="2">
    <source>
        <dbReference type="ARBA" id="ARBA00022603"/>
    </source>
</evidence>
<dbReference type="InterPro" id="IPR029028">
    <property type="entry name" value="Alpha/beta_knot_MTases"/>
</dbReference>
<name>I6ZEN1_MYCWM</name>
<dbReference type="InterPro" id="IPR004441">
    <property type="entry name" value="rRNA_MeTrfase_TrmH"/>
</dbReference>
<keyword evidence="2 6" id="KW-0489">Methyltransferase</keyword>
<dbReference type="GO" id="GO:0003723">
    <property type="term" value="F:RNA binding"/>
    <property type="evidence" value="ECO:0007669"/>
    <property type="project" value="InterPro"/>
</dbReference>
<dbReference type="Pfam" id="PF08032">
    <property type="entry name" value="SpoU_sub_bind"/>
    <property type="match status" value="1"/>
</dbReference>
<gene>
    <name evidence="6" type="ordered locus">WEN_01265</name>
</gene>
<dbReference type="CDD" id="cd18103">
    <property type="entry name" value="SpoU-like_RlmB"/>
    <property type="match status" value="1"/>
</dbReference>
<reference evidence="6 7" key="1">
    <citation type="journal article" date="2012" name="J. Bacteriol.">
        <title>Complete genome sequence of Mycoplasma wenyonii strain Massachusetts.</title>
        <authorList>
            <person name="Dos Santos A.P."/>
            <person name="Guimaraes A.M."/>
            <person name="do Nascimento N.C."/>
            <person name="Sanmiguel P.J."/>
            <person name="Messick J.B."/>
        </authorList>
    </citation>
    <scope>NUCLEOTIDE SEQUENCE [LARGE SCALE GENOMIC DNA]</scope>
    <source>
        <strain evidence="6 7">Massachusetts</strain>
    </source>
</reference>
<dbReference type="SUPFAM" id="SSF75217">
    <property type="entry name" value="alpha/beta knot"/>
    <property type="match status" value="1"/>
</dbReference>
<evidence type="ECO:0000313" key="6">
    <source>
        <dbReference type="EMBL" id="AFN65052.1"/>
    </source>
</evidence>
<dbReference type="Proteomes" id="UP000009005">
    <property type="component" value="Chromosome"/>
</dbReference>
<dbReference type="Gene3D" id="3.40.1280.10">
    <property type="match status" value="1"/>
</dbReference>
<dbReference type="InterPro" id="IPR029026">
    <property type="entry name" value="tRNA_m1G_MTases_N"/>
</dbReference>
<organism evidence="6 7">
    <name type="scientific">Mycoplasma wenyonii (strain Massachusetts)</name>
    <name type="common">Eperythrozoon wenyonii</name>
    <dbReference type="NCBI Taxonomy" id="1197325"/>
    <lineage>
        <taxon>Bacteria</taxon>
        <taxon>Bacillati</taxon>
        <taxon>Mycoplasmatota</taxon>
        <taxon>Mollicutes</taxon>
        <taxon>Mycoplasmataceae</taxon>
        <taxon>Mycoplasma</taxon>
    </lineage>
</organism>
<keyword evidence="7" id="KW-1185">Reference proteome</keyword>
<dbReference type="NCBIfam" id="TIGR00186">
    <property type="entry name" value="rRNA_methyl_3"/>
    <property type="match status" value="1"/>
</dbReference>
<dbReference type="OrthoDB" id="9794400at2"/>
<protein>
    <submittedName>
        <fullName evidence="6">SpoU rRNA methylase family protein</fullName>
    </submittedName>
</protein>
<dbReference type="GO" id="GO:0008173">
    <property type="term" value="F:RNA methyltransferase activity"/>
    <property type="evidence" value="ECO:0007669"/>
    <property type="project" value="InterPro"/>
</dbReference>
<dbReference type="RefSeq" id="WP_014849762.1">
    <property type="nucleotide sequence ID" value="NC_018149.1"/>
</dbReference>
<dbReference type="InterPro" id="IPR001537">
    <property type="entry name" value="SpoU_MeTrfase"/>
</dbReference>
<keyword evidence="3" id="KW-0808">Transferase</keyword>
<dbReference type="GO" id="GO:0005829">
    <property type="term" value="C:cytosol"/>
    <property type="evidence" value="ECO:0007669"/>
    <property type="project" value="TreeGrafter"/>
</dbReference>
<evidence type="ECO:0000259" key="5">
    <source>
        <dbReference type="Pfam" id="PF08032"/>
    </source>
</evidence>
<sequence>MIEKKLVLNGRKSVLELLSNESLRELIQNIYLSSSQQQIISECQRLSVPYSIKPKNWLKNLQKEMNSKYSDVFASLKSKEQLTFSEILEELSRTDSPECIVMLDKLQDPYNFGAIIRTCVACGIKYIIYSSTNNVRLNSSVLKTSQGYALKLNLVMVPNLANALEKLKKLGFWSYGASLSSDSKTYYKAEFSSRSVILMGNEGDGISKLLESLVDWKIKIPLENNVDSLNVSVATGILLYEWIRQRAS</sequence>
<feature type="domain" description="RNA 2-O ribose methyltransferase substrate binding" evidence="5">
    <location>
        <begin position="10"/>
        <end position="64"/>
    </location>
</feature>
<proteinExistence type="inferred from homology"/>
<dbReference type="InterPro" id="IPR013123">
    <property type="entry name" value="SpoU_subst-bd"/>
</dbReference>
<dbReference type="STRING" id="1197325.WEN_01265"/>
<dbReference type="EMBL" id="CP003703">
    <property type="protein sequence ID" value="AFN65052.1"/>
    <property type="molecule type" value="Genomic_DNA"/>
</dbReference>
<accession>I6ZEN1</accession>
<dbReference type="GO" id="GO:0032259">
    <property type="term" value="P:methylation"/>
    <property type="evidence" value="ECO:0007669"/>
    <property type="project" value="UniProtKB-KW"/>
</dbReference>
<evidence type="ECO:0000259" key="4">
    <source>
        <dbReference type="Pfam" id="PF00588"/>
    </source>
</evidence>
<dbReference type="PANTHER" id="PTHR46429:SF2">
    <property type="entry name" value="TRNA_RRNA METHYLTRANSFERASE"/>
    <property type="match status" value="1"/>
</dbReference>
<dbReference type="AlphaFoldDB" id="I6ZEN1"/>
<dbReference type="PANTHER" id="PTHR46429">
    <property type="entry name" value="23S RRNA (GUANOSINE-2'-O-)-METHYLTRANSFERASE RLMB"/>
    <property type="match status" value="1"/>
</dbReference>
<evidence type="ECO:0000313" key="7">
    <source>
        <dbReference type="Proteomes" id="UP000009005"/>
    </source>
</evidence>
<feature type="domain" description="tRNA/rRNA methyltransferase SpoU type" evidence="4">
    <location>
        <begin position="99"/>
        <end position="240"/>
    </location>
</feature>
<dbReference type="KEGG" id="mwe:WEN_01265"/>
<evidence type="ECO:0000256" key="3">
    <source>
        <dbReference type="ARBA" id="ARBA00022679"/>
    </source>
</evidence>
<dbReference type="Pfam" id="PF00588">
    <property type="entry name" value="SpoU_methylase"/>
    <property type="match status" value="1"/>
</dbReference>
<comment type="similarity">
    <text evidence="1">Belongs to the class IV-like SAM-binding methyltransferase superfamily. RNA methyltransferase TrmH family.</text>
</comment>
<dbReference type="GO" id="GO:0006396">
    <property type="term" value="P:RNA processing"/>
    <property type="evidence" value="ECO:0007669"/>
    <property type="project" value="InterPro"/>
</dbReference>
<dbReference type="HOGENOM" id="CLU_021322_0_1_14"/>